<sequence>MESDSSIKPFDPSKIDIKMDKMWKEYLLNGIYIVLDPDIEDKISTEVQLNNISNVDQIALLQSETIEHILSAYFLRTRLMG</sequence>
<dbReference type="EMBL" id="QMFB01000008">
    <property type="protein sequence ID" value="RAV20445.1"/>
    <property type="molecule type" value="Genomic_DNA"/>
</dbReference>
<accession>A0A329MKW5</accession>
<dbReference type="Proteomes" id="UP000250369">
    <property type="component" value="Unassembled WGS sequence"/>
</dbReference>
<keyword evidence="2" id="KW-1185">Reference proteome</keyword>
<dbReference type="AlphaFoldDB" id="A0A329MKW5"/>
<gene>
    <name evidence="1" type="ORF">DQG23_15905</name>
</gene>
<reference evidence="1 2" key="1">
    <citation type="journal article" date="2009" name="Int. J. Syst. Evol. Microbiol.">
        <title>Paenibacillus contaminans sp. nov., isolated from a contaminated laboratory plate.</title>
        <authorList>
            <person name="Chou J.H."/>
            <person name="Lee J.H."/>
            <person name="Lin M.C."/>
            <person name="Chang P.S."/>
            <person name="Arun A.B."/>
            <person name="Young C.C."/>
            <person name="Chen W.M."/>
        </authorList>
    </citation>
    <scope>NUCLEOTIDE SEQUENCE [LARGE SCALE GENOMIC DNA]</scope>
    <source>
        <strain evidence="1 2">CKOBP-6</strain>
    </source>
</reference>
<evidence type="ECO:0000313" key="1">
    <source>
        <dbReference type="EMBL" id="RAV20445.1"/>
    </source>
</evidence>
<protein>
    <submittedName>
        <fullName evidence="1">Uncharacterized protein</fullName>
    </submittedName>
</protein>
<evidence type="ECO:0000313" key="2">
    <source>
        <dbReference type="Proteomes" id="UP000250369"/>
    </source>
</evidence>
<comment type="caution">
    <text evidence="1">The sequence shown here is derived from an EMBL/GenBank/DDBJ whole genome shotgun (WGS) entry which is preliminary data.</text>
</comment>
<proteinExistence type="predicted"/>
<organism evidence="1 2">
    <name type="scientific">Paenibacillus contaminans</name>
    <dbReference type="NCBI Taxonomy" id="450362"/>
    <lineage>
        <taxon>Bacteria</taxon>
        <taxon>Bacillati</taxon>
        <taxon>Bacillota</taxon>
        <taxon>Bacilli</taxon>
        <taxon>Bacillales</taxon>
        <taxon>Paenibacillaceae</taxon>
        <taxon>Paenibacillus</taxon>
    </lineage>
</organism>
<name>A0A329MKW5_9BACL</name>